<feature type="compositionally biased region" description="Gly residues" evidence="1">
    <location>
        <begin position="75"/>
        <end position="92"/>
    </location>
</feature>
<sequence>MSQATNTKFMDTEPGGENTQYESVKIFTKPHAKAEGQSGDSNPNEADQQAAKEKRERGEKTAENVRYGEAISEHGFGGETVGNGGGVGGGMEEGTEGQARRVQGY</sequence>
<evidence type="ECO:0000256" key="1">
    <source>
        <dbReference type="SAM" id="MobiDB-lite"/>
    </source>
</evidence>
<dbReference type="OrthoDB" id="5386823at2759"/>
<feature type="non-terminal residue" evidence="2">
    <location>
        <position position="1"/>
    </location>
</feature>
<feature type="compositionally biased region" description="Polar residues" evidence="1">
    <location>
        <begin position="38"/>
        <end position="47"/>
    </location>
</feature>
<evidence type="ECO:0000313" key="2">
    <source>
        <dbReference type="EMBL" id="TVY31294.1"/>
    </source>
</evidence>
<protein>
    <submittedName>
        <fullName evidence="2">Uncharacterized protein</fullName>
    </submittedName>
</protein>
<feature type="compositionally biased region" description="Basic and acidic residues" evidence="1">
    <location>
        <begin position="50"/>
        <end position="63"/>
    </location>
</feature>
<feature type="region of interest" description="Disordered" evidence="1">
    <location>
        <begin position="1"/>
        <end position="105"/>
    </location>
</feature>
<gene>
    <name evidence="2" type="ORF">LSUB1_G008874</name>
</gene>
<name>A0A8H8RBV5_9HELO</name>
<accession>A0A8H8RBV5</accession>
<reference evidence="2 3" key="1">
    <citation type="submission" date="2018-05" db="EMBL/GenBank/DDBJ databases">
        <title>Genome sequencing and assembly of the regulated plant pathogen Lachnellula willkommii and related sister species for the development of diagnostic species identification markers.</title>
        <authorList>
            <person name="Giroux E."/>
            <person name="Bilodeau G."/>
        </authorList>
    </citation>
    <scope>NUCLEOTIDE SEQUENCE [LARGE SCALE GENOMIC DNA]</scope>
    <source>
        <strain evidence="2 3">CBS 197.66</strain>
    </source>
</reference>
<dbReference type="AlphaFoldDB" id="A0A8H8RBV5"/>
<dbReference type="EMBL" id="QGMJ01001751">
    <property type="protein sequence ID" value="TVY31294.1"/>
    <property type="molecule type" value="Genomic_DNA"/>
</dbReference>
<evidence type="ECO:0000313" key="3">
    <source>
        <dbReference type="Proteomes" id="UP000462212"/>
    </source>
</evidence>
<comment type="caution">
    <text evidence="2">The sequence shown here is derived from an EMBL/GenBank/DDBJ whole genome shotgun (WGS) entry which is preliminary data.</text>
</comment>
<dbReference type="Proteomes" id="UP000462212">
    <property type="component" value="Unassembled WGS sequence"/>
</dbReference>
<organism evidence="2 3">
    <name type="scientific">Lachnellula subtilissima</name>
    <dbReference type="NCBI Taxonomy" id="602034"/>
    <lineage>
        <taxon>Eukaryota</taxon>
        <taxon>Fungi</taxon>
        <taxon>Dikarya</taxon>
        <taxon>Ascomycota</taxon>
        <taxon>Pezizomycotina</taxon>
        <taxon>Leotiomycetes</taxon>
        <taxon>Helotiales</taxon>
        <taxon>Lachnaceae</taxon>
        <taxon>Lachnellula</taxon>
    </lineage>
</organism>
<keyword evidence="3" id="KW-1185">Reference proteome</keyword>
<proteinExistence type="predicted"/>